<dbReference type="EMBL" id="KV749449">
    <property type="protein sequence ID" value="OCL09419.1"/>
    <property type="molecule type" value="Genomic_DNA"/>
</dbReference>
<feature type="domain" description="DUF7708" evidence="3">
    <location>
        <begin position="61"/>
        <end position="205"/>
    </location>
</feature>
<feature type="compositionally biased region" description="Basic and acidic residues" evidence="2">
    <location>
        <begin position="1360"/>
        <end position="1378"/>
    </location>
</feature>
<gene>
    <name evidence="5" type="ORF">AOQ84DRAFT_375857</name>
</gene>
<keyword evidence="6" id="KW-1185">Reference proteome</keyword>
<dbReference type="OrthoDB" id="5389400at2759"/>
<evidence type="ECO:0000259" key="3">
    <source>
        <dbReference type="Pfam" id="PF24809"/>
    </source>
</evidence>
<evidence type="ECO:0000313" key="6">
    <source>
        <dbReference type="Proteomes" id="UP000250140"/>
    </source>
</evidence>
<sequence>MSAINDNDIFTEARDQFLASLSPEEHRLFSKCSSADDLIEAIGKFDTTKEKRWLQKHLSKVSTLCKKLTPYFDVIGVFVQSQEFASIAWGAIRLILQLANNYVSFFEKLANTLERIALELPQYEVLPKLWKDLNIKPSPRLRSSLCRLYVDLFVFFQNVARVFVKKNGGAKKSPLVALDLFWKPFDVRFQDFLEQLKLHRQLINDEILLEQYQGGLLARKSGVEELIRGAQDRTFTSEACNQVERTKDMTEDMKSMLETRHKDDMVRRGLQWIQPPEFMLDLERAQDLREDGTTDWLFCEPLFKKWRALELSSRCAKAKGKFGTYALWVHGNPGCGKTILASSVVDELRDIDHRQVFYFFFRSGTSRLENATAAYRAILAQILQANRQDQEMIDKISFVMSNTSDGQAVASKHELIDLLRLCLHSTDDSYVILDGVDECVDSKDLVNDISLIFQGPPTKILMFSRPNVDALSRAMPAEQCLAVGRATSQDIDLFCSRKLVLLSEEGLLPHSIEIPRMTGHLVTGADGMFLWARLMIDYLSSPALTPRQRVKTVMSVTLPEGLETMYCRIVNLIHRGNQVEQRMARWIIMWLAFSERSLTSLELKESLKVMSIENEEDADDFSDFERTVIMISAGLIEPATTYDSRYHRNVPCFRFIHLSAQEYFSTANSALKSPLAISEPDSHLEITRSCLQYLTFHVPAQPLSGKLGQDVTPSHLDETFPLSNYAALHWINHLHKTTVNPINHSVPPVTHSGIYNQLIHSLSQFLSQKFVLMAWIEASYVFQERPNGQKLLEWSNKEVIITPSLPYDHKNSHETYSNALDFGNYLGILEADWGPKLSQSPGCIWEEITAYTPSRFLAKNTATQFDSLCADKLTGLNISTEYFCKVSEVTTDGHFVGVLSIWPSRLYQRLSSQSGSANHQVTLTELQESCSGWIARYELWSISERAERTVDLHIPLNQYEIWLQICQSLHYGHRMVDGPSETIRTISTWALHFPVAISSNAHHFTILRDLYSLVEGKDRLNARFESVRIDLEFQQPMAASWCLNGRSTQFMRSWPLRTYQIYQYFFTFSQDGRYLFFMDNEILKPMNLALFELGTSRALKLDLVMSLAAANRWVGRLRNVSTTFHPTKPLLAFTHSNTVCLWAFKQVGSPLSQCFCGRGTDQTISFSSCGGYIVIKESSSAPVVIQPIPKEFLGLALELESSSSQLHKGLKGEELKHIVGNPNSEIASQDLFKGHCAEIGVNGSNRGVSVIQSSAKVDVRLWAEEKSEYCEEAIELTRLPNWAGIQSSTATVQLPKSRDEMISIILNKSAKPYYDMSEQIDDQLPAVIRRDQRAVKRILEPTPKWPQEQSSDPSITNGTDHIEPTSRPRARSKNDAEMKERMIQSPQTSAIYEIRSQVEPQPTNFLIPRGRPVNPRRWYNRLSQKRFLRGTFS</sequence>
<dbReference type="PANTHER" id="PTHR10039">
    <property type="entry name" value="AMELOGENIN"/>
    <property type="match status" value="1"/>
</dbReference>
<dbReference type="Gene3D" id="3.40.50.300">
    <property type="entry name" value="P-loop containing nucleotide triphosphate hydrolases"/>
    <property type="match status" value="1"/>
</dbReference>
<evidence type="ECO:0000256" key="2">
    <source>
        <dbReference type="SAM" id="MobiDB-lite"/>
    </source>
</evidence>
<feature type="domain" description="Nephrocystin 3-like N-terminal" evidence="4">
    <location>
        <begin position="292"/>
        <end position="465"/>
    </location>
</feature>
<name>A0A8E2JTW3_9PEZI</name>
<dbReference type="InterPro" id="IPR027417">
    <property type="entry name" value="P-loop_NTPase"/>
</dbReference>
<dbReference type="PANTHER" id="PTHR10039:SF15">
    <property type="entry name" value="NACHT DOMAIN-CONTAINING PROTEIN"/>
    <property type="match status" value="1"/>
</dbReference>
<organism evidence="5 6">
    <name type="scientific">Glonium stellatum</name>
    <dbReference type="NCBI Taxonomy" id="574774"/>
    <lineage>
        <taxon>Eukaryota</taxon>
        <taxon>Fungi</taxon>
        <taxon>Dikarya</taxon>
        <taxon>Ascomycota</taxon>
        <taxon>Pezizomycotina</taxon>
        <taxon>Dothideomycetes</taxon>
        <taxon>Pleosporomycetidae</taxon>
        <taxon>Gloniales</taxon>
        <taxon>Gloniaceae</taxon>
        <taxon>Glonium</taxon>
    </lineage>
</organism>
<dbReference type="SUPFAM" id="SSF52540">
    <property type="entry name" value="P-loop containing nucleoside triphosphate hydrolases"/>
    <property type="match status" value="1"/>
</dbReference>
<feature type="region of interest" description="Disordered" evidence="2">
    <location>
        <begin position="1341"/>
        <end position="1378"/>
    </location>
</feature>
<dbReference type="InterPro" id="IPR056884">
    <property type="entry name" value="NPHP3-like_N"/>
</dbReference>
<evidence type="ECO:0000313" key="5">
    <source>
        <dbReference type="EMBL" id="OCL09419.1"/>
    </source>
</evidence>
<keyword evidence="1" id="KW-0677">Repeat</keyword>
<dbReference type="Pfam" id="PF24809">
    <property type="entry name" value="DUF7708"/>
    <property type="match status" value="1"/>
</dbReference>
<accession>A0A8E2JTW3</accession>
<evidence type="ECO:0000256" key="1">
    <source>
        <dbReference type="ARBA" id="ARBA00022737"/>
    </source>
</evidence>
<dbReference type="Proteomes" id="UP000250140">
    <property type="component" value="Unassembled WGS sequence"/>
</dbReference>
<evidence type="ECO:0008006" key="7">
    <source>
        <dbReference type="Google" id="ProtNLM"/>
    </source>
</evidence>
<dbReference type="InterPro" id="IPR056125">
    <property type="entry name" value="DUF7708"/>
</dbReference>
<protein>
    <recommendedName>
        <fullName evidence="7">NACHT domain-containing protein</fullName>
    </recommendedName>
</protein>
<evidence type="ECO:0000259" key="4">
    <source>
        <dbReference type="Pfam" id="PF24883"/>
    </source>
</evidence>
<feature type="compositionally biased region" description="Polar residues" evidence="2">
    <location>
        <begin position="1347"/>
        <end position="1359"/>
    </location>
</feature>
<reference evidence="5 6" key="1">
    <citation type="journal article" date="2016" name="Nat. Commun.">
        <title>Ectomycorrhizal ecology is imprinted in the genome of the dominant symbiotic fungus Cenococcum geophilum.</title>
        <authorList>
            <consortium name="DOE Joint Genome Institute"/>
            <person name="Peter M."/>
            <person name="Kohler A."/>
            <person name="Ohm R.A."/>
            <person name="Kuo A."/>
            <person name="Krutzmann J."/>
            <person name="Morin E."/>
            <person name="Arend M."/>
            <person name="Barry K.W."/>
            <person name="Binder M."/>
            <person name="Choi C."/>
            <person name="Clum A."/>
            <person name="Copeland A."/>
            <person name="Grisel N."/>
            <person name="Haridas S."/>
            <person name="Kipfer T."/>
            <person name="LaButti K."/>
            <person name="Lindquist E."/>
            <person name="Lipzen A."/>
            <person name="Maire R."/>
            <person name="Meier B."/>
            <person name="Mihaltcheva S."/>
            <person name="Molinier V."/>
            <person name="Murat C."/>
            <person name="Poggeler S."/>
            <person name="Quandt C.A."/>
            <person name="Sperisen C."/>
            <person name="Tritt A."/>
            <person name="Tisserant E."/>
            <person name="Crous P.W."/>
            <person name="Henrissat B."/>
            <person name="Nehls U."/>
            <person name="Egli S."/>
            <person name="Spatafora J.W."/>
            <person name="Grigoriev I.V."/>
            <person name="Martin F.M."/>
        </authorList>
    </citation>
    <scope>NUCLEOTIDE SEQUENCE [LARGE SCALE GENOMIC DNA]</scope>
    <source>
        <strain evidence="5 6">CBS 207.34</strain>
    </source>
</reference>
<dbReference type="Pfam" id="PF24883">
    <property type="entry name" value="NPHP3_N"/>
    <property type="match status" value="1"/>
</dbReference>
<proteinExistence type="predicted"/>